<keyword evidence="3" id="KW-0862">Zinc</keyword>
<evidence type="ECO:0000256" key="4">
    <source>
        <dbReference type="PROSITE-ProRule" id="PRU00146"/>
    </source>
</evidence>
<evidence type="ECO:0000256" key="5">
    <source>
        <dbReference type="SAM" id="MobiDB-lite"/>
    </source>
</evidence>
<keyword evidence="2 4" id="KW-0863">Zinc-finger</keyword>
<dbReference type="AlphaFoldDB" id="A0AAD5RN68"/>
<gene>
    <name evidence="7" type="ORF">MKZ38_003065</name>
</gene>
<dbReference type="InterPro" id="IPR019787">
    <property type="entry name" value="Znf_PHD-finger"/>
</dbReference>
<name>A0AAD5RN68_9PEZI</name>
<evidence type="ECO:0000313" key="8">
    <source>
        <dbReference type="Proteomes" id="UP001201980"/>
    </source>
</evidence>
<dbReference type="Proteomes" id="UP001201980">
    <property type="component" value="Unassembled WGS sequence"/>
</dbReference>
<feature type="domain" description="PHD-type" evidence="6">
    <location>
        <begin position="276"/>
        <end position="331"/>
    </location>
</feature>
<dbReference type="InterPro" id="IPR013083">
    <property type="entry name" value="Znf_RING/FYVE/PHD"/>
</dbReference>
<dbReference type="EMBL" id="JAKWBI020000198">
    <property type="protein sequence ID" value="KAJ2899393.1"/>
    <property type="molecule type" value="Genomic_DNA"/>
</dbReference>
<sequence length="503" mass="55022">MLASFALHPQQISLPLTIPCNFPDTNVAGTAPAPIDSGTLMPKWLQISQQRRGMQPRPSSQGTQMILKRLQTGQAGQVPAPTSPRSIGPHSGLAVAQLSKDANKSLEDVRERLLQSIKPSSMMVLPAQPLGPQQSQPAFVPYRVPPRRALNTTPTPRQQIAPKAASPAGNTLHLPAPTYAMPQPLGAPASRPQVLGPQNGGSKVFKPVIKPVSRTGRRLSGKDTAFGFSDSSDEEGAQAHTQTTTKSGRQVQRPAQFIPNQDSNRKKIMSKRTEAQAMCQLCKRLAFVDDNQIVFCDSCNDAWHQQCAHPTIPPQVASSDIPWFCAKCQGRKQAYIGSNDGLVAWNDRTLQEKSAYLSTIPHSMLLSLFAKALKQQPDLPLFPAMENEDPAEQPARGANGSPSRSKPAAATNGSSSSFLKRHGKNAMNREVEVDLNLMPELEPHLKWPKHGGLYAELPPEKKDKFLEDEDDYEAFSVIKYDRNGNKIWENGVDVEVQKGRGRP</sequence>
<feature type="region of interest" description="Disordered" evidence="5">
    <location>
        <begin position="218"/>
        <end position="254"/>
    </location>
</feature>
<dbReference type="SMART" id="SM00249">
    <property type="entry name" value="PHD"/>
    <property type="match status" value="1"/>
</dbReference>
<dbReference type="GO" id="GO:0008270">
    <property type="term" value="F:zinc ion binding"/>
    <property type="evidence" value="ECO:0007669"/>
    <property type="project" value="UniProtKB-KW"/>
</dbReference>
<dbReference type="Gene3D" id="3.30.40.10">
    <property type="entry name" value="Zinc/RING finger domain, C3HC4 (zinc finger)"/>
    <property type="match status" value="1"/>
</dbReference>
<reference evidence="7" key="1">
    <citation type="submission" date="2022-07" db="EMBL/GenBank/DDBJ databases">
        <title>Draft genome sequence of Zalerion maritima ATCC 34329, a (micro)plastics degrading marine fungus.</title>
        <authorList>
            <person name="Paco A."/>
            <person name="Goncalves M.F.M."/>
            <person name="Rocha-Santos T.A.P."/>
            <person name="Alves A."/>
        </authorList>
    </citation>
    <scope>NUCLEOTIDE SEQUENCE</scope>
    <source>
        <strain evidence="7">ATCC 34329</strain>
    </source>
</reference>
<evidence type="ECO:0000256" key="2">
    <source>
        <dbReference type="ARBA" id="ARBA00022771"/>
    </source>
</evidence>
<evidence type="ECO:0000256" key="3">
    <source>
        <dbReference type="ARBA" id="ARBA00022833"/>
    </source>
</evidence>
<protein>
    <recommendedName>
        <fullName evidence="6">PHD-type domain-containing protein</fullName>
    </recommendedName>
</protein>
<dbReference type="SUPFAM" id="SSF57903">
    <property type="entry name" value="FYVE/PHD zinc finger"/>
    <property type="match status" value="1"/>
</dbReference>
<feature type="compositionally biased region" description="Polar residues" evidence="5">
    <location>
        <begin position="239"/>
        <end position="250"/>
    </location>
</feature>
<keyword evidence="1" id="KW-0479">Metal-binding</keyword>
<accession>A0AAD5RN68</accession>
<feature type="region of interest" description="Disordered" evidence="5">
    <location>
        <begin position="381"/>
        <end position="425"/>
    </location>
</feature>
<evidence type="ECO:0000256" key="1">
    <source>
        <dbReference type="ARBA" id="ARBA00022723"/>
    </source>
</evidence>
<evidence type="ECO:0000313" key="7">
    <source>
        <dbReference type="EMBL" id="KAJ2899393.1"/>
    </source>
</evidence>
<keyword evidence="8" id="KW-1185">Reference proteome</keyword>
<evidence type="ECO:0000259" key="6">
    <source>
        <dbReference type="PROSITE" id="PS50016"/>
    </source>
</evidence>
<dbReference type="Pfam" id="PF00628">
    <property type="entry name" value="PHD"/>
    <property type="match status" value="1"/>
</dbReference>
<dbReference type="PROSITE" id="PS01359">
    <property type="entry name" value="ZF_PHD_1"/>
    <property type="match status" value="1"/>
</dbReference>
<dbReference type="PROSITE" id="PS50016">
    <property type="entry name" value="ZF_PHD_2"/>
    <property type="match status" value="1"/>
</dbReference>
<proteinExistence type="predicted"/>
<organism evidence="7 8">
    <name type="scientific">Zalerion maritima</name>
    <dbReference type="NCBI Taxonomy" id="339359"/>
    <lineage>
        <taxon>Eukaryota</taxon>
        <taxon>Fungi</taxon>
        <taxon>Dikarya</taxon>
        <taxon>Ascomycota</taxon>
        <taxon>Pezizomycotina</taxon>
        <taxon>Sordariomycetes</taxon>
        <taxon>Lulworthiomycetidae</taxon>
        <taxon>Lulworthiales</taxon>
        <taxon>Lulworthiaceae</taxon>
        <taxon>Zalerion</taxon>
    </lineage>
</organism>
<dbReference type="InterPro" id="IPR019786">
    <property type="entry name" value="Zinc_finger_PHD-type_CS"/>
</dbReference>
<dbReference type="InterPro" id="IPR011011">
    <property type="entry name" value="Znf_FYVE_PHD"/>
</dbReference>
<dbReference type="InterPro" id="IPR001965">
    <property type="entry name" value="Znf_PHD"/>
</dbReference>
<comment type="caution">
    <text evidence="7">The sequence shown here is derived from an EMBL/GenBank/DDBJ whole genome shotgun (WGS) entry which is preliminary data.</text>
</comment>